<protein>
    <recommendedName>
        <fullName evidence="4">CCHC-type domain-containing protein</fullName>
    </recommendedName>
</protein>
<feature type="compositionally biased region" description="Basic and acidic residues" evidence="1">
    <location>
        <begin position="258"/>
        <end position="274"/>
    </location>
</feature>
<evidence type="ECO:0008006" key="4">
    <source>
        <dbReference type="Google" id="ProtNLM"/>
    </source>
</evidence>
<feature type="region of interest" description="Disordered" evidence="1">
    <location>
        <begin position="248"/>
        <end position="274"/>
    </location>
</feature>
<dbReference type="AlphaFoldDB" id="A0A1R1XCD1"/>
<keyword evidence="3" id="KW-1185">Reference proteome</keyword>
<sequence length="445" mass="51245">MVRIKAKNASRKELGHLSPGIQPKNKFSYADATKNTISEKSAIITEGHIIPYQDLTEYRDQSILHWYKGDSHKKNLKKLCFGGSEYTVCCPWDQFGKDRHNGVQFTSDATDDFCSTAIYNKFSRATYYTFEEKNEAKQFLDKKLYYNNREVELYGTVKYSKEITLEKHGEIIDIIAKTKNGKDKILPFGIEFLLVKNKDSKISNFIEVEEETIGIFWKGCRMACNFCKEYGHWKSDCTRIKEKEAYKKPKQKMVIKSPQHDGKSNKTSKKPETEPMKVKIAKKLTKVQNLETSVISKTLINSENPHKINEERPVQLKTNVLSKQISPNKSIGIKGVILASRDASKSSIKSSVESSDVDIEGFEEEGGIQLVSEEVKTIVKKERISDRDSENDSKDSDYNEYCKVYDDKRKMKITEAEFTLFNKVRFGEFDSEKNARWVKPPDKKE</sequence>
<proteinExistence type="predicted"/>
<evidence type="ECO:0000313" key="2">
    <source>
        <dbReference type="EMBL" id="OMJ12290.1"/>
    </source>
</evidence>
<dbReference type="OrthoDB" id="10468134at2759"/>
<dbReference type="EMBL" id="LSSM01005631">
    <property type="protein sequence ID" value="OMJ12290.1"/>
    <property type="molecule type" value="Genomic_DNA"/>
</dbReference>
<organism evidence="2 3">
    <name type="scientific">Smittium culicis</name>
    <dbReference type="NCBI Taxonomy" id="133412"/>
    <lineage>
        <taxon>Eukaryota</taxon>
        <taxon>Fungi</taxon>
        <taxon>Fungi incertae sedis</taxon>
        <taxon>Zoopagomycota</taxon>
        <taxon>Kickxellomycotina</taxon>
        <taxon>Harpellomycetes</taxon>
        <taxon>Harpellales</taxon>
        <taxon>Legeriomycetaceae</taxon>
        <taxon>Smittium</taxon>
    </lineage>
</organism>
<comment type="caution">
    <text evidence="2">The sequence shown here is derived from an EMBL/GenBank/DDBJ whole genome shotgun (WGS) entry which is preliminary data.</text>
</comment>
<evidence type="ECO:0000313" key="3">
    <source>
        <dbReference type="Proteomes" id="UP000187429"/>
    </source>
</evidence>
<accession>A0A1R1XCD1</accession>
<name>A0A1R1XCD1_9FUNG</name>
<dbReference type="Proteomes" id="UP000187429">
    <property type="component" value="Unassembled WGS sequence"/>
</dbReference>
<evidence type="ECO:0000256" key="1">
    <source>
        <dbReference type="SAM" id="MobiDB-lite"/>
    </source>
</evidence>
<feature type="region of interest" description="Disordered" evidence="1">
    <location>
        <begin position="1"/>
        <end position="20"/>
    </location>
</feature>
<reference evidence="3" key="1">
    <citation type="submission" date="2017-01" db="EMBL/GenBank/DDBJ databases">
        <authorList>
            <person name="Wang Y."/>
            <person name="White M."/>
            <person name="Kvist S."/>
            <person name="Moncalvo J.-M."/>
        </authorList>
    </citation>
    <scope>NUCLEOTIDE SEQUENCE [LARGE SCALE GENOMIC DNA]</scope>
    <source>
        <strain evidence="3">ID-206-W2</strain>
    </source>
</reference>
<gene>
    <name evidence="2" type="ORF">AYI69_g9468</name>
</gene>